<dbReference type="CDD" id="cd12391">
    <property type="entry name" value="RRM1_SART3"/>
    <property type="match status" value="1"/>
</dbReference>
<keyword evidence="2" id="KW-0507">mRNA processing</keyword>
<feature type="compositionally biased region" description="Polar residues" evidence="7">
    <location>
        <begin position="645"/>
        <end position="659"/>
    </location>
</feature>
<feature type="compositionally biased region" description="Basic and acidic residues" evidence="7">
    <location>
        <begin position="585"/>
        <end position="613"/>
    </location>
</feature>
<dbReference type="OrthoDB" id="6770331at2759"/>
<feature type="region of interest" description="Disordered" evidence="7">
    <location>
        <begin position="1"/>
        <end position="45"/>
    </location>
</feature>
<feature type="domain" description="RRM" evidence="8">
    <location>
        <begin position="812"/>
        <end position="889"/>
    </location>
</feature>
<dbReference type="Pfam" id="PF23241">
    <property type="entry name" value="HAT_PRP39_C"/>
    <property type="match status" value="1"/>
</dbReference>
<dbReference type="FunFam" id="1.25.40.10:FF:000098">
    <property type="entry name" value="Squamous cell carcinoma antigen recognized by T-cells 3"/>
    <property type="match status" value="1"/>
</dbReference>
<comment type="caution">
    <text evidence="9">The sequence shown here is derived from an EMBL/GenBank/DDBJ whole genome shotgun (WGS) entry which is preliminary data.</text>
</comment>
<dbReference type="PANTHER" id="PTHR17204:SF25">
    <property type="entry name" value="RRM DOMAIN-CONTAINING PROTEIN"/>
    <property type="match status" value="1"/>
</dbReference>
<reference evidence="9" key="1">
    <citation type="journal article" date="2019" name="bioRxiv">
        <title>The Genome of the Zebra Mussel, Dreissena polymorpha: A Resource for Invasive Species Research.</title>
        <authorList>
            <person name="McCartney M.A."/>
            <person name="Auch B."/>
            <person name="Kono T."/>
            <person name="Mallez S."/>
            <person name="Zhang Y."/>
            <person name="Obille A."/>
            <person name="Becker A."/>
            <person name="Abrahante J.E."/>
            <person name="Garbe J."/>
            <person name="Badalamenti J.P."/>
            <person name="Herman A."/>
            <person name="Mangelson H."/>
            <person name="Liachko I."/>
            <person name="Sullivan S."/>
            <person name="Sone E.D."/>
            <person name="Koren S."/>
            <person name="Silverstein K.A.T."/>
            <person name="Beckman K.B."/>
            <person name="Gohl D.M."/>
        </authorList>
    </citation>
    <scope>NUCLEOTIDE SEQUENCE</scope>
    <source>
        <strain evidence="9">Duluth1</strain>
        <tissue evidence="9">Whole animal</tissue>
    </source>
</reference>
<dbReference type="PROSITE" id="PS50102">
    <property type="entry name" value="RRM"/>
    <property type="match status" value="2"/>
</dbReference>
<feature type="compositionally biased region" description="Polar residues" evidence="7">
    <location>
        <begin position="940"/>
        <end position="968"/>
    </location>
</feature>
<reference evidence="9" key="2">
    <citation type="submission" date="2020-11" db="EMBL/GenBank/DDBJ databases">
        <authorList>
            <person name="McCartney M.A."/>
            <person name="Auch B."/>
            <person name="Kono T."/>
            <person name="Mallez S."/>
            <person name="Becker A."/>
            <person name="Gohl D.M."/>
            <person name="Silverstein K.A.T."/>
            <person name="Koren S."/>
            <person name="Bechman K.B."/>
            <person name="Herman A."/>
            <person name="Abrahante J.E."/>
            <person name="Garbe J."/>
        </authorList>
    </citation>
    <scope>NUCLEOTIDE SEQUENCE</scope>
    <source>
        <strain evidence="9">Duluth1</strain>
        <tissue evidence="9">Whole animal</tissue>
    </source>
</reference>
<protein>
    <recommendedName>
        <fullName evidence="8">RRM domain-containing protein</fullName>
    </recommendedName>
</protein>
<dbReference type="SMART" id="SM00386">
    <property type="entry name" value="HAT"/>
    <property type="match status" value="7"/>
</dbReference>
<feature type="region of interest" description="Disordered" evidence="7">
    <location>
        <begin position="628"/>
        <end position="714"/>
    </location>
</feature>
<name>A0A9D4N3M8_DREPO</name>
<gene>
    <name evidence="9" type="ORF">DPMN_011217</name>
</gene>
<dbReference type="GO" id="GO:0008380">
    <property type="term" value="P:RNA splicing"/>
    <property type="evidence" value="ECO:0007669"/>
    <property type="project" value="UniProtKB-KW"/>
</dbReference>
<evidence type="ECO:0000256" key="2">
    <source>
        <dbReference type="ARBA" id="ARBA00022664"/>
    </source>
</evidence>
<dbReference type="EMBL" id="JAIWYP010000001">
    <property type="protein sequence ID" value="KAH3887201.1"/>
    <property type="molecule type" value="Genomic_DNA"/>
</dbReference>
<feature type="domain" description="RRM" evidence="8">
    <location>
        <begin position="717"/>
        <end position="793"/>
    </location>
</feature>
<evidence type="ECO:0000256" key="6">
    <source>
        <dbReference type="PROSITE-ProRule" id="PRU00176"/>
    </source>
</evidence>
<dbReference type="Proteomes" id="UP000828390">
    <property type="component" value="Unassembled WGS sequence"/>
</dbReference>
<feature type="region of interest" description="Disordered" evidence="7">
    <location>
        <begin position="541"/>
        <end position="613"/>
    </location>
</feature>
<dbReference type="GO" id="GO:0003723">
    <property type="term" value="F:RNA binding"/>
    <property type="evidence" value="ECO:0007669"/>
    <property type="project" value="UniProtKB-UniRule"/>
</dbReference>
<accession>A0A9D4N3M8</accession>
<keyword evidence="6" id="KW-0694">RNA-binding</keyword>
<dbReference type="InterPro" id="IPR000504">
    <property type="entry name" value="RRM_dom"/>
</dbReference>
<dbReference type="InterPro" id="IPR034217">
    <property type="entry name" value="SART3_RRM1"/>
</dbReference>
<dbReference type="GO" id="GO:0006397">
    <property type="term" value="P:mRNA processing"/>
    <property type="evidence" value="ECO:0007669"/>
    <property type="project" value="UniProtKB-KW"/>
</dbReference>
<evidence type="ECO:0000259" key="8">
    <source>
        <dbReference type="PROSITE" id="PS50102"/>
    </source>
</evidence>
<dbReference type="InterPro" id="IPR034218">
    <property type="entry name" value="SART3_RRM2"/>
</dbReference>
<keyword evidence="5" id="KW-0539">Nucleus</keyword>
<sequence>MAEMETESSTNDDFDTIEEEEEMSSSENSASDSNDNDEDDANESELNSKITDLKNQLLENPYHYDSHVECIKCARELGDLEVLRKARQGMCSLFPLSEDLWLPWLQDEVGLVSDDKSREEVTELFEKAVLDYLSVPIWLEYVQFSIGKMGQPNGMTAIRETFDRALTACGLHVTKGGNLWEAYREFENAILAGLMPAPGSVPTKEQEDKFTAQHDRVEALFRRQLSVPLQGLEETLQEYTDWLQEEPDKNVKLAYNKALVKLEKIRPYEAKLAAAEPPRLAEYEEYIQNETQEGDPARIQSLYERALQENCLNTLLWLKYTKYLDHQLRDSSLSMSVYKRAVRNCPWCAQLWQNYLLALERTDRPYEEVKSVFETSLVSGISQGSEYLLLWTTFLDYLRRKIKWNEEHQESLDLFRVSIEKAIVQLDGFGLEGDPNGILRQTWAIIEAGRDNVVKARQLWGEIMSSGRGNEAALWLENYRFERQYGDSKHCRKVLQRALNSVTDFPESVVDALINFERLEGSLEQYELAVSKCEAQMERINERREKEREINELKADKKGGKGGVKGKHKHVERSGRGAHTGYQKKPRDQQTQKKDWNNKQENNKPDTEIKPYKRKNEAAITEEFKAPLPVSAKVSQPPPAGFRGQTDTSVPENSSQDQQKGLGDGLKKSAPPPGYKRPREQTSPPPGYQADRQSEVEPPEKKAKSDVDPASKASENNTVFVSNLNYKIDEEQIKSFFKKCGEIEDIRLIKSFQGKSKGYGYVQFTDELAVSNALTYDRTPMEGRPMFVSKYESRGGQKTKADFKYATSLEKNKLFVKNLPFTCTEDVIRTMFSEHGEVRSVRLVTYRSGASKGLAYVEFADEHSASQALLKTDGLMVGEHEISVAISNPPSRGTPMGQREDNGYVPTLGGGKKETTSRGVARTQVMLMPRSVSKRPAGASLSQNSGASSNNSEQHTDNTTASMSNSDFRNMLLKK</sequence>
<dbReference type="Pfam" id="PF23240">
    <property type="entry name" value="HAT_PRP39_N"/>
    <property type="match status" value="1"/>
</dbReference>
<keyword evidence="4" id="KW-0508">mRNA splicing</keyword>
<dbReference type="Gene3D" id="1.25.40.10">
    <property type="entry name" value="Tetratricopeptide repeat domain"/>
    <property type="match status" value="2"/>
</dbReference>
<dbReference type="CDD" id="cd12392">
    <property type="entry name" value="RRM2_SART3"/>
    <property type="match status" value="1"/>
</dbReference>
<evidence type="ECO:0000256" key="1">
    <source>
        <dbReference type="ARBA" id="ARBA00004123"/>
    </source>
</evidence>
<organism evidence="9 10">
    <name type="scientific">Dreissena polymorpha</name>
    <name type="common">Zebra mussel</name>
    <name type="synonym">Mytilus polymorpha</name>
    <dbReference type="NCBI Taxonomy" id="45954"/>
    <lineage>
        <taxon>Eukaryota</taxon>
        <taxon>Metazoa</taxon>
        <taxon>Spiralia</taxon>
        <taxon>Lophotrochozoa</taxon>
        <taxon>Mollusca</taxon>
        <taxon>Bivalvia</taxon>
        <taxon>Autobranchia</taxon>
        <taxon>Heteroconchia</taxon>
        <taxon>Euheterodonta</taxon>
        <taxon>Imparidentia</taxon>
        <taxon>Neoheterodontei</taxon>
        <taxon>Myida</taxon>
        <taxon>Dreissenoidea</taxon>
        <taxon>Dreissenidae</taxon>
        <taxon>Dreissena</taxon>
    </lineage>
</organism>
<feature type="compositionally biased region" description="Basic and acidic residues" evidence="7">
    <location>
        <begin position="541"/>
        <end position="559"/>
    </location>
</feature>
<evidence type="ECO:0000256" key="5">
    <source>
        <dbReference type="ARBA" id="ARBA00023242"/>
    </source>
</evidence>
<feature type="compositionally biased region" description="Basic and acidic residues" evidence="7">
    <location>
        <begin position="692"/>
        <end position="709"/>
    </location>
</feature>
<dbReference type="Gene3D" id="3.30.70.330">
    <property type="match status" value="2"/>
</dbReference>
<feature type="compositionally biased region" description="Acidic residues" evidence="7">
    <location>
        <begin position="1"/>
        <end position="24"/>
    </location>
</feature>
<feature type="compositionally biased region" description="Acidic residues" evidence="7">
    <location>
        <begin position="34"/>
        <end position="43"/>
    </location>
</feature>
<dbReference type="InterPro" id="IPR035979">
    <property type="entry name" value="RBD_domain_sf"/>
</dbReference>
<keyword evidence="10" id="KW-1185">Reference proteome</keyword>
<dbReference type="GO" id="GO:0005634">
    <property type="term" value="C:nucleus"/>
    <property type="evidence" value="ECO:0007669"/>
    <property type="project" value="UniProtKB-SubCell"/>
</dbReference>
<dbReference type="SUPFAM" id="SSF48452">
    <property type="entry name" value="TPR-like"/>
    <property type="match status" value="1"/>
</dbReference>
<evidence type="ECO:0000256" key="4">
    <source>
        <dbReference type="ARBA" id="ARBA00023187"/>
    </source>
</evidence>
<dbReference type="InterPro" id="IPR059164">
    <property type="entry name" value="HAT_PRP39_C"/>
</dbReference>
<dbReference type="AlphaFoldDB" id="A0A9D4N3M8"/>
<evidence type="ECO:0000313" key="9">
    <source>
        <dbReference type="EMBL" id="KAH3887201.1"/>
    </source>
</evidence>
<dbReference type="InterPro" id="IPR003107">
    <property type="entry name" value="HAT"/>
</dbReference>
<dbReference type="SMART" id="SM00360">
    <property type="entry name" value="RRM"/>
    <property type="match status" value="2"/>
</dbReference>
<evidence type="ECO:0000256" key="7">
    <source>
        <dbReference type="SAM" id="MobiDB-lite"/>
    </source>
</evidence>
<dbReference type="InterPro" id="IPR012677">
    <property type="entry name" value="Nucleotide-bd_a/b_plait_sf"/>
</dbReference>
<dbReference type="InterPro" id="IPR011990">
    <property type="entry name" value="TPR-like_helical_dom_sf"/>
</dbReference>
<comment type="subcellular location">
    <subcellularLocation>
        <location evidence="1">Nucleus</location>
    </subcellularLocation>
</comment>
<dbReference type="Pfam" id="PF00076">
    <property type="entry name" value="RRM_1"/>
    <property type="match status" value="2"/>
</dbReference>
<proteinExistence type="predicted"/>
<evidence type="ECO:0000313" key="10">
    <source>
        <dbReference type="Proteomes" id="UP000828390"/>
    </source>
</evidence>
<keyword evidence="3" id="KW-0677">Repeat</keyword>
<dbReference type="SUPFAM" id="SSF54928">
    <property type="entry name" value="RNA-binding domain, RBD"/>
    <property type="match status" value="2"/>
</dbReference>
<dbReference type="PANTHER" id="PTHR17204">
    <property type="entry name" value="PRE-MRNA PROCESSING PROTEIN PRP39-RELATED"/>
    <property type="match status" value="1"/>
</dbReference>
<evidence type="ECO:0000256" key="3">
    <source>
        <dbReference type="ARBA" id="ARBA00022737"/>
    </source>
</evidence>
<feature type="region of interest" description="Disordered" evidence="7">
    <location>
        <begin position="886"/>
        <end position="975"/>
    </location>
</feature>